<keyword evidence="2" id="KW-0812">Transmembrane</keyword>
<gene>
    <name evidence="9" type="ORF">DUNSADRAFT_756</name>
</gene>
<keyword evidence="3" id="KW-0547">Nucleotide-binding</keyword>
<feature type="compositionally biased region" description="Low complexity" evidence="7">
    <location>
        <begin position="237"/>
        <end position="247"/>
    </location>
</feature>
<feature type="compositionally biased region" description="Basic and acidic residues" evidence="7">
    <location>
        <begin position="269"/>
        <end position="283"/>
    </location>
</feature>
<dbReference type="SMART" id="SM00044">
    <property type="entry name" value="CYCc"/>
    <property type="match status" value="1"/>
</dbReference>
<evidence type="ECO:0000256" key="2">
    <source>
        <dbReference type="ARBA" id="ARBA00022692"/>
    </source>
</evidence>
<feature type="domain" description="Guanylate cyclase" evidence="8">
    <location>
        <begin position="434"/>
        <end position="576"/>
    </location>
</feature>
<accession>A0ABQ7GXY9</accession>
<evidence type="ECO:0000313" key="10">
    <source>
        <dbReference type="Proteomes" id="UP000815325"/>
    </source>
</evidence>
<reference evidence="9" key="1">
    <citation type="submission" date="2017-08" db="EMBL/GenBank/DDBJ databases">
        <authorList>
            <person name="Polle J.E."/>
            <person name="Barry K."/>
            <person name="Cushman J."/>
            <person name="Schmutz J."/>
            <person name="Tran D."/>
            <person name="Hathwaick L.T."/>
            <person name="Yim W.C."/>
            <person name="Jenkins J."/>
            <person name="Mckie-Krisberg Z.M."/>
            <person name="Prochnik S."/>
            <person name="Lindquist E."/>
            <person name="Dockter R.B."/>
            <person name="Adam C."/>
            <person name="Molina H."/>
            <person name="Bunkerborg J."/>
            <person name="Jin E."/>
            <person name="Buchheim M."/>
            <person name="Magnuson J."/>
        </authorList>
    </citation>
    <scope>NUCLEOTIDE SEQUENCE</scope>
    <source>
        <strain evidence="9">CCAP 19/18</strain>
    </source>
</reference>
<dbReference type="Gene3D" id="3.30.70.1230">
    <property type="entry name" value="Nucleotide cyclase"/>
    <property type="match status" value="1"/>
</dbReference>
<protein>
    <recommendedName>
        <fullName evidence="8">Guanylate cyclase domain-containing protein</fullName>
    </recommendedName>
</protein>
<evidence type="ECO:0000256" key="3">
    <source>
        <dbReference type="ARBA" id="ARBA00022741"/>
    </source>
</evidence>
<dbReference type="Proteomes" id="UP000815325">
    <property type="component" value="Unassembled WGS sequence"/>
</dbReference>
<dbReference type="PANTHER" id="PTHR11920:SF335">
    <property type="entry name" value="GUANYLATE CYCLASE"/>
    <property type="match status" value="1"/>
</dbReference>
<comment type="subcellular location">
    <subcellularLocation>
        <location evidence="1">Membrane</location>
    </subcellularLocation>
</comment>
<proteinExistence type="predicted"/>
<dbReference type="Pfam" id="PF00211">
    <property type="entry name" value="Guanylate_cyc"/>
    <property type="match status" value="1"/>
</dbReference>
<dbReference type="CDD" id="cd07302">
    <property type="entry name" value="CHD"/>
    <property type="match status" value="1"/>
</dbReference>
<organism evidence="9 10">
    <name type="scientific">Dunaliella salina</name>
    <name type="common">Green alga</name>
    <name type="synonym">Protococcus salinus</name>
    <dbReference type="NCBI Taxonomy" id="3046"/>
    <lineage>
        <taxon>Eukaryota</taxon>
        <taxon>Viridiplantae</taxon>
        <taxon>Chlorophyta</taxon>
        <taxon>core chlorophytes</taxon>
        <taxon>Chlorophyceae</taxon>
        <taxon>CS clade</taxon>
        <taxon>Chlamydomonadales</taxon>
        <taxon>Dunaliellaceae</taxon>
        <taxon>Dunaliella</taxon>
    </lineage>
</organism>
<keyword evidence="5" id="KW-0472">Membrane</keyword>
<evidence type="ECO:0000256" key="5">
    <source>
        <dbReference type="ARBA" id="ARBA00023136"/>
    </source>
</evidence>
<name>A0ABQ7GXY9_DUNSA</name>
<dbReference type="PANTHER" id="PTHR11920">
    <property type="entry name" value="GUANYLYL CYCLASE"/>
    <property type="match status" value="1"/>
</dbReference>
<evidence type="ECO:0000256" key="6">
    <source>
        <dbReference type="ARBA" id="ARBA00023239"/>
    </source>
</evidence>
<dbReference type="PROSITE" id="PS50125">
    <property type="entry name" value="GUANYLATE_CYCLASE_2"/>
    <property type="match status" value="1"/>
</dbReference>
<evidence type="ECO:0000259" key="8">
    <source>
        <dbReference type="PROSITE" id="PS50125"/>
    </source>
</evidence>
<keyword evidence="6" id="KW-0456">Lyase</keyword>
<dbReference type="InterPro" id="IPR029787">
    <property type="entry name" value="Nucleotide_cyclase"/>
</dbReference>
<keyword evidence="10" id="KW-1185">Reference proteome</keyword>
<evidence type="ECO:0000256" key="4">
    <source>
        <dbReference type="ARBA" id="ARBA00022989"/>
    </source>
</evidence>
<dbReference type="EMBL" id="MU069543">
    <property type="protein sequence ID" value="KAF5839470.1"/>
    <property type="molecule type" value="Genomic_DNA"/>
</dbReference>
<dbReference type="InterPro" id="IPR050401">
    <property type="entry name" value="Cyclic_nucleotide_synthase"/>
</dbReference>
<evidence type="ECO:0000256" key="1">
    <source>
        <dbReference type="ARBA" id="ARBA00004370"/>
    </source>
</evidence>
<evidence type="ECO:0000313" key="9">
    <source>
        <dbReference type="EMBL" id="KAF5839470.1"/>
    </source>
</evidence>
<dbReference type="SUPFAM" id="SSF55073">
    <property type="entry name" value="Nucleotide cyclase"/>
    <property type="match status" value="1"/>
</dbReference>
<comment type="caution">
    <text evidence="9">The sequence shown here is derived from an EMBL/GenBank/DDBJ whole genome shotgun (WGS) entry which is preliminary data.</text>
</comment>
<dbReference type="InterPro" id="IPR001054">
    <property type="entry name" value="A/G_cyclase"/>
</dbReference>
<keyword evidence="4" id="KW-1133">Transmembrane helix</keyword>
<feature type="region of interest" description="Disordered" evidence="7">
    <location>
        <begin position="235"/>
        <end position="311"/>
    </location>
</feature>
<sequence>MLGPASRGAQHSRLASQIAAKMANLSREGGSGEWHQAWADGRTSNCPSLLDSHNVLPKAPADSTPPKEVSAHNRLLLSSMDQPLLGLHGPLSNSSCIDRYAVYRDLRDLRNPQVSGIRTRSRSKAEAHIFSSYDTIEWLDPLRRAAGGGNDTCNLSGAQAASSPVTDGTVTQARRGNAEGLRRATSFNAPTPPAMFQKNKVRANLSWKLQRASGVTRGQAQAGAAALEEHRDTCDQSLLSPASSPAPCESKTSLGSFADETNEPAYHLGGHEPKRPMSDRRSTECCSRPGLEAPPHNHIEHPESEEEPYPRFRRSIHGRGRISRRTACSSASFHARSSVEDGGSEPPADLPLVYHEVELKSVTDPVTEQPAFLLIQRNASEQMMLENLLSELTEDQLAMLSQIFPRHIIQALSTDGAVTMDNIADLTCSHSDVTILFLDIVSFTATCGKDCVTPESVIVFLNYLFGQFDRLVNKYQVQKIDTIGDAYLVASGILAPDADGFWTSDKEHDGRKGAGRMVALAVDMMRAGLEVRMPDGAPVQLRIGVHTGPCVSGLVGLDVPKWSVFGDTVNTSARLEQTSLPGCIQLSEATLRLLPAMDLGLVPSGVLT</sequence>
<evidence type="ECO:0000256" key="7">
    <source>
        <dbReference type="SAM" id="MobiDB-lite"/>
    </source>
</evidence>